<sequence>MQMETLTFLSADGTSQVFARLWMPEPETAVRGAIQLVHGMEEHGGRYEAFADFLAHLGYLVGIHDHVGHGHTAPDRERLGHIPFRGGSKILVEDTHAMHDILRTRLTSLDQAQEPVRGSEKPLILFGHSMGSFVVRSYLGLYATGVSAAIICGTGQQPGALLSFGKLMTALLARFHGEHTQLRLLDTLVTGGFSRAIKSARTPLDWLSVDPAVVDAYRADPCCGHRFSVGGYRTLINLSAEAQSKRRAAKISKDLPLLFIAGSEDPVGDAGVGVGRAAAMYRSAGLTDIEVILYEGYRHEILNEPCRKRVMQDIASWLSAHDL</sequence>
<dbReference type="SUPFAM" id="SSF53474">
    <property type="entry name" value="alpha/beta-Hydrolases"/>
    <property type="match status" value="1"/>
</dbReference>
<dbReference type="PANTHER" id="PTHR11614">
    <property type="entry name" value="PHOSPHOLIPASE-RELATED"/>
    <property type="match status" value="1"/>
</dbReference>
<name>A0ABS7MKM5_9ACTN</name>
<evidence type="ECO:0000313" key="3">
    <source>
        <dbReference type="Proteomes" id="UP000700908"/>
    </source>
</evidence>
<dbReference type="InterPro" id="IPR022742">
    <property type="entry name" value="Hydrolase_4"/>
</dbReference>
<protein>
    <submittedName>
        <fullName evidence="2">Lysophospholipase</fullName>
    </submittedName>
</protein>
<dbReference type="EMBL" id="JAIMFO010000007">
    <property type="protein sequence ID" value="MBY4797922.1"/>
    <property type="molecule type" value="Genomic_DNA"/>
</dbReference>
<comment type="caution">
    <text evidence="2">The sequence shown here is derived from an EMBL/GenBank/DDBJ whole genome shotgun (WGS) entry which is preliminary data.</text>
</comment>
<keyword evidence="3" id="KW-1185">Reference proteome</keyword>
<gene>
    <name evidence="2" type="ORF">K6V98_06115</name>
</gene>
<dbReference type="InterPro" id="IPR051044">
    <property type="entry name" value="MAG_DAG_Lipase"/>
</dbReference>
<dbReference type="Gene3D" id="3.40.50.1820">
    <property type="entry name" value="alpha/beta hydrolase"/>
    <property type="match status" value="1"/>
</dbReference>
<dbReference type="InterPro" id="IPR029058">
    <property type="entry name" value="AB_hydrolase_fold"/>
</dbReference>
<feature type="domain" description="Serine aminopeptidase S33" evidence="1">
    <location>
        <begin position="30"/>
        <end position="305"/>
    </location>
</feature>
<dbReference type="Pfam" id="PF12146">
    <property type="entry name" value="Hydrolase_4"/>
    <property type="match status" value="1"/>
</dbReference>
<accession>A0ABS7MKM5</accession>
<organism evidence="2 3">
    <name type="scientific">Collinsella ureilytica</name>
    <dbReference type="NCBI Taxonomy" id="2869515"/>
    <lineage>
        <taxon>Bacteria</taxon>
        <taxon>Bacillati</taxon>
        <taxon>Actinomycetota</taxon>
        <taxon>Coriobacteriia</taxon>
        <taxon>Coriobacteriales</taxon>
        <taxon>Coriobacteriaceae</taxon>
        <taxon>Collinsella</taxon>
    </lineage>
</organism>
<evidence type="ECO:0000259" key="1">
    <source>
        <dbReference type="Pfam" id="PF12146"/>
    </source>
</evidence>
<proteinExistence type="predicted"/>
<dbReference type="Proteomes" id="UP000700908">
    <property type="component" value="Unassembled WGS sequence"/>
</dbReference>
<reference evidence="2 3" key="1">
    <citation type="submission" date="2021-08" db="EMBL/GenBank/DDBJ databases">
        <title>Collinsella faecalis sp. nov. isolated from swine faeces.</title>
        <authorList>
            <person name="Oh B.S."/>
            <person name="Lee J.H."/>
        </authorList>
    </citation>
    <scope>NUCLEOTIDE SEQUENCE [LARGE SCALE GENOMIC DNA]</scope>
    <source>
        <strain evidence="2 3">AGMB00827</strain>
    </source>
</reference>
<evidence type="ECO:0000313" key="2">
    <source>
        <dbReference type="EMBL" id="MBY4797922.1"/>
    </source>
</evidence>